<proteinExistence type="inferred from homology"/>
<dbReference type="GO" id="GO:0046872">
    <property type="term" value="F:metal ion binding"/>
    <property type="evidence" value="ECO:0007669"/>
    <property type="project" value="InterPro"/>
</dbReference>
<gene>
    <name evidence="6" type="ORF">NATSA_07225</name>
</gene>
<dbReference type="GO" id="GO:0009166">
    <property type="term" value="P:nucleotide catabolic process"/>
    <property type="evidence" value="ECO:0007669"/>
    <property type="project" value="InterPro"/>
</dbReference>
<comment type="caution">
    <text evidence="6">The sequence shown here is derived from an EMBL/GenBank/DDBJ whole genome shotgun (WGS) entry which is preliminary data.</text>
</comment>
<dbReference type="Pfam" id="PF00149">
    <property type="entry name" value="Metallophos"/>
    <property type="match status" value="1"/>
</dbReference>
<dbReference type="RefSeq" id="WP_210511347.1">
    <property type="nucleotide sequence ID" value="NZ_JAFIDN010000004.1"/>
</dbReference>
<dbReference type="InterPro" id="IPR006146">
    <property type="entry name" value="5'-Nucleotdase_CS"/>
</dbReference>
<evidence type="ECO:0000259" key="5">
    <source>
        <dbReference type="Pfam" id="PF02872"/>
    </source>
</evidence>
<evidence type="ECO:0000256" key="3">
    <source>
        <dbReference type="RuleBase" id="RU362119"/>
    </source>
</evidence>
<dbReference type="InterPro" id="IPR036907">
    <property type="entry name" value="5'-Nucleotdase_C_sf"/>
</dbReference>
<dbReference type="Gene3D" id="3.60.21.10">
    <property type="match status" value="1"/>
</dbReference>
<dbReference type="PANTHER" id="PTHR11575:SF6">
    <property type="entry name" value="2',3'-CYCLIC-NUCLEOTIDE 2'-PHOSPHODIESTERASE_3'-NUCLEOTIDASE"/>
    <property type="match status" value="1"/>
</dbReference>
<sequence length="552" mass="61445">MAFFLSFAIASCDSSEPTAAEPGFELAPGDTIPLAVMATADVHGWVRSWDYYRNRKEPSYGLSKVATLVDSVRQVYPNNLLLDSGDWLQGNPFAEYFALQASEEDHFPFLTVVDHMGFDAVVLGNHEFNFGLDYLNRQIEMSETPVIGANIYRHSTDEPAYPPYVIREVAGVRVAVVGLTTPGSAVWDRPRVEGNLQFGDGKETAERFVRKVRDDEDADVVIILAHSGLDGDTSYERENLGEENFGRKVGEEIEGVDLLVLGHTHRTVEDMTLEGADGRSVGVIQPGRWASHLGVATMKLTRDEDGTVHVAGHTSQNHAVENVKEHPEIVSLTEEAHQRVVDYVTEPVAETGDEWSAEMARMQDTPIIDLIQAVQKEVTGAQLSAAAAFNTSVSFGPGEITRGDIALLYPFFNTLYKLEMTGKQLREFLEHTSQYYLTGTDEKGLPKVNRDWPGFNFDMISGLDYVLDLRRPAGERVTVMEYENEPVDDDQTFTVAVNSYRAEGGGGFDMLADAPVLEEIDRSVGDMILEYLIDKEQIGHDDVFEENWRLVY</sequence>
<dbReference type="SUPFAM" id="SSF56300">
    <property type="entry name" value="Metallo-dependent phosphatases"/>
    <property type="match status" value="1"/>
</dbReference>
<accession>A0A8J7RR76</accession>
<dbReference type="SUPFAM" id="SSF55816">
    <property type="entry name" value="5'-nucleotidase (syn. UDP-sugar hydrolase), C-terminal domain"/>
    <property type="match status" value="1"/>
</dbReference>
<dbReference type="EMBL" id="JAFIDN010000004">
    <property type="protein sequence ID" value="MBP3192449.1"/>
    <property type="molecule type" value="Genomic_DNA"/>
</dbReference>
<dbReference type="GO" id="GO:0016788">
    <property type="term" value="F:hydrolase activity, acting on ester bonds"/>
    <property type="evidence" value="ECO:0007669"/>
    <property type="project" value="InterPro"/>
</dbReference>
<evidence type="ECO:0000259" key="4">
    <source>
        <dbReference type="Pfam" id="PF00149"/>
    </source>
</evidence>
<keyword evidence="3" id="KW-0378">Hydrolase</keyword>
<dbReference type="InterPro" id="IPR029052">
    <property type="entry name" value="Metallo-depent_PP-like"/>
</dbReference>
<dbReference type="Pfam" id="PF02872">
    <property type="entry name" value="5_nucleotid_C"/>
    <property type="match status" value="1"/>
</dbReference>
<comment type="similarity">
    <text evidence="1 3">Belongs to the 5'-nucleotidase family.</text>
</comment>
<dbReference type="AlphaFoldDB" id="A0A8J7RR76"/>
<evidence type="ECO:0000256" key="2">
    <source>
        <dbReference type="ARBA" id="ARBA00022729"/>
    </source>
</evidence>
<dbReference type="Proteomes" id="UP000673975">
    <property type="component" value="Unassembled WGS sequence"/>
</dbReference>
<dbReference type="InterPro" id="IPR008334">
    <property type="entry name" value="5'-Nucleotdase_C"/>
</dbReference>
<keyword evidence="7" id="KW-1185">Reference proteome</keyword>
<evidence type="ECO:0000313" key="6">
    <source>
        <dbReference type="EMBL" id="MBP3192449.1"/>
    </source>
</evidence>
<dbReference type="GO" id="GO:0000166">
    <property type="term" value="F:nucleotide binding"/>
    <property type="evidence" value="ECO:0007669"/>
    <property type="project" value="UniProtKB-KW"/>
</dbReference>
<keyword evidence="3" id="KW-0547">Nucleotide-binding</keyword>
<dbReference type="PRINTS" id="PR01607">
    <property type="entry name" value="APYRASEFAMLY"/>
</dbReference>
<dbReference type="GO" id="GO:0030288">
    <property type="term" value="C:outer membrane-bounded periplasmic space"/>
    <property type="evidence" value="ECO:0007669"/>
    <property type="project" value="TreeGrafter"/>
</dbReference>
<dbReference type="InterPro" id="IPR004843">
    <property type="entry name" value="Calcineurin-like_PHP"/>
</dbReference>
<protein>
    <submittedName>
        <fullName evidence="6">5'-nucleotidase C-terminal domain-containing protein</fullName>
    </submittedName>
</protein>
<evidence type="ECO:0000256" key="1">
    <source>
        <dbReference type="ARBA" id="ARBA00006654"/>
    </source>
</evidence>
<dbReference type="PROSITE" id="PS00786">
    <property type="entry name" value="5_NUCLEOTIDASE_2"/>
    <property type="match status" value="1"/>
</dbReference>
<keyword evidence="2" id="KW-0732">Signal</keyword>
<feature type="domain" description="5'-Nucleotidase C-terminal" evidence="5">
    <location>
        <begin position="356"/>
        <end position="512"/>
    </location>
</feature>
<reference evidence="6" key="1">
    <citation type="submission" date="2021-02" db="EMBL/GenBank/DDBJ databases">
        <title>Natronogracilivirga saccharolytica gen. nov. sp. nov. a new anaerobic, haloalkiliphilic carbohydrate-fermenting bacterium from soda lake and proposing of Cyclonatronumiaceae fam. nov. in the phylum Balneolaeota.</title>
        <authorList>
            <person name="Zhilina T.N."/>
            <person name="Sorokin D.Y."/>
            <person name="Zavarzina D.G."/>
            <person name="Toshchakov S.V."/>
            <person name="Kublanov I.V."/>
        </authorList>
    </citation>
    <scope>NUCLEOTIDE SEQUENCE</scope>
    <source>
        <strain evidence="6">Z-1702</strain>
    </source>
</reference>
<feature type="domain" description="Calcineurin-like phosphoesterase" evidence="4">
    <location>
        <begin position="36"/>
        <end position="266"/>
    </location>
</feature>
<dbReference type="Gene3D" id="3.90.780.10">
    <property type="entry name" value="5'-Nucleotidase, C-terminal domain"/>
    <property type="match status" value="1"/>
</dbReference>
<dbReference type="PANTHER" id="PTHR11575">
    <property type="entry name" value="5'-NUCLEOTIDASE-RELATED"/>
    <property type="match status" value="1"/>
</dbReference>
<name>A0A8J7RR76_9BACT</name>
<evidence type="ECO:0000313" key="7">
    <source>
        <dbReference type="Proteomes" id="UP000673975"/>
    </source>
</evidence>
<dbReference type="InterPro" id="IPR006179">
    <property type="entry name" value="5_nucleotidase/apyrase"/>
</dbReference>
<organism evidence="6 7">
    <name type="scientific">Natronogracilivirga saccharolytica</name>
    <dbReference type="NCBI Taxonomy" id="2812953"/>
    <lineage>
        <taxon>Bacteria</taxon>
        <taxon>Pseudomonadati</taxon>
        <taxon>Balneolota</taxon>
        <taxon>Balneolia</taxon>
        <taxon>Balneolales</taxon>
        <taxon>Cyclonatronaceae</taxon>
        <taxon>Natronogracilivirga</taxon>
    </lineage>
</organism>